<dbReference type="InterPro" id="IPR018060">
    <property type="entry name" value="HTH_AraC"/>
</dbReference>
<dbReference type="SMART" id="SM00342">
    <property type="entry name" value="HTH_ARAC"/>
    <property type="match status" value="1"/>
</dbReference>
<dbReference type="InterPro" id="IPR037923">
    <property type="entry name" value="HTH-like"/>
</dbReference>
<evidence type="ECO:0000313" key="6">
    <source>
        <dbReference type="Proteomes" id="UP000637074"/>
    </source>
</evidence>
<dbReference type="SUPFAM" id="SSF46689">
    <property type="entry name" value="Homeodomain-like"/>
    <property type="match status" value="2"/>
</dbReference>
<keyword evidence="6" id="KW-1185">Reference proteome</keyword>
<evidence type="ECO:0000256" key="2">
    <source>
        <dbReference type="ARBA" id="ARBA00023125"/>
    </source>
</evidence>
<protein>
    <submittedName>
        <fullName evidence="5">DNA-binding transcriptional regulator AraC</fullName>
    </submittedName>
</protein>
<evidence type="ECO:0000259" key="4">
    <source>
        <dbReference type="PROSITE" id="PS01124"/>
    </source>
</evidence>
<keyword evidence="3" id="KW-0804">Transcription</keyword>
<dbReference type="Gene3D" id="2.60.120.280">
    <property type="entry name" value="Regulatory protein AraC"/>
    <property type="match status" value="1"/>
</dbReference>
<dbReference type="EMBL" id="BNDS01000034">
    <property type="protein sequence ID" value="GHI01109.1"/>
    <property type="molecule type" value="Genomic_DNA"/>
</dbReference>
<keyword evidence="2 5" id="KW-0238">DNA-binding</keyword>
<dbReference type="Gene3D" id="1.10.10.60">
    <property type="entry name" value="Homeodomain-like"/>
    <property type="match status" value="2"/>
</dbReference>
<keyword evidence="1" id="KW-0805">Transcription regulation</keyword>
<accession>A0ABQ3NB25</accession>
<organism evidence="5 6">
    <name type="scientific">Neobacillus kokaensis</name>
    <dbReference type="NCBI Taxonomy" id="2759023"/>
    <lineage>
        <taxon>Bacteria</taxon>
        <taxon>Bacillati</taxon>
        <taxon>Bacillota</taxon>
        <taxon>Bacilli</taxon>
        <taxon>Bacillales</taxon>
        <taxon>Bacillaceae</taxon>
        <taxon>Neobacillus</taxon>
    </lineage>
</organism>
<dbReference type="PANTHER" id="PTHR43280">
    <property type="entry name" value="ARAC-FAMILY TRANSCRIPTIONAL REGULATOR"/>
    <property type="match status" value="1"/>
</dbReference>
<dbReference type="Proteomes" id="UP000637074">
    <property type="component" value="Unassembled WGS sequence"/>
</dbReference>
<dbReference type="PANTHER" id="PTHR43280:SF2">
    <property type="entry name" value="HTH-TYPE TRANSCRIPTIONAL REGULATOR EXSA"/>
    <property type="match status" value="1"/>
</dbReference>
<proteinExistence type="predicted"/>
<dbReference type="GO" id="GO:0003677">
    <property type="term" value="F:DNA binding"/>
    <property type="evidence" value="ECO:0007669"/>
    <property type="project" value="UniProtKB-KW"/>
</dbReference>
<dbReference type="InterPro" id="IPR020449">
    <property type="entry name" value="Tscrpt_reg_AraC-type_HTH"/>
</dbReference>
<dbReference type="PROSITE" id="PS01124">
    <property type="entry name" value="HTH_ARAC_FAMILY_2"/>
    <property type="match status" value="1"/>
</dbReference>
<comment type="caution">
    <text evidence="5">The sequence shown here is derived from an EMBL/GenBank/DDBJ whole genome shotgun (WGS) entry which is preliminary data.</text>
</comment>
<evidence type="ECO:0000313" key="5">
    <source>
        <dbReference type="EMBL" id="GHI01109.1"/>
    </source>
</evidence>
<dbReference type="Pfam" id="PF12833">
    <property type="entry name" value="HTH_18"/>
    <property type="match status" value="1"/>
</dbReference>
<feature type="domain" description="HTH araC/xylS-type" evidence="4">
    <location>
        <begin position="163"/>
        <end position="261"/>
    </location>
</feature>
<dbReference type="InterPro" id="IPR003313">
    <property type="entry name" value="AraC-bd"/>
</dbReference>
<dbReference type="SUPFAM" id="SSF51215">
    <property type="entry name" value="Regulatory protein AraC"/>
    <property type="match status" value="1"/>
</dbReference>
<gene>
    <name evidence="5" type="primary">araC</name>
    <name evidence="5" type="ORF">AM1BK_46510</name>
</gene>
<evidence type="ECO:0000256" key="3">
    <source>
        <dbReference type="ARBA" id="ARBA00023163"/>
    </source>
</evidence>
<dbReference type="InterPro" id="IPR009057">
    <property type="entry name" value="Homeodomain-like_sf"/>
</dbReference>
<dbReference type="Pfam" id="PF02311">
    <property type="entry name" value="AraC_binding"/>
    <property type="match status" value="1"/>
</dbReference>
<name>A0ABQ3NB25_9BACI</name>
<sequence>MKDTHSPYPRLGVSVAGHFHMNDSYVTKRPQGMSDWLITFTLGGEGYFLINKEEKRCSAGDIVLLRAGTPHQYGTCQGKEWNFLWAHFTQDLFEINYLPDGALLTHTVENDFVRKRTQQAFEKLIQDYREKNRYWNELCQNSLSEILLLYAQRQHQSLDPRMEEVLHLLSKNMKDSIRIDDVAKSVGLSSSRLSHLFKENMGQSILETLNQMRLNQAILLLEHTDRTATEVAIDVGFQNYNHFANQFRRRYGMPPREYRRKTLGPDPQ</sequence>
<reference evidence="5 6" key="1">
    <citation type="journal article" date="2022" name="Int. J. Syst. Evol. Microbiol.">
        <title>Neobacillus kokaensis sp. nov., isolated from soil.</title>
        <authorList>
            <person name="Yuki K."/>
            <person name="Matsubara H."/>
            <person name="Yamaguchi S."/>
        </authorList>
    </citation>
    <scope>NUCLEOTIDE SEQUENCE [LARGE SCALE GENOMIC DNA]</scope>
    <source>
        <strain evidence="5 6">LOB 377</strain>
    </source>
</reference>
<evidence type="ECO:0000256" key="1">
    <source>
        <dbReference type="ARBA" id="ARBA00023015"/>
    </source>
</evidence>
<dbReference type="PRINTS" id="PR00032">
    <property type="entry name" value="HTHARAC"/>
</dbReference>